<dbReference type="EMBL" id="CAEY01000762">
    <property type="status" value="NOT_ANNOTATED_CDS"/>
    <property type="molecule type" value="Genomic_DNA"/>
</dbReference>
<feature type="coiled-coil region" evidence="2">
    <location>
        <begin position="96"/>
        <end position="123"/>
    </location>
</feature>
<dbReference type="AlphaFoldDB" id="T1L066"/>
<dbReference type="STRING" id="32264.T1L066"/>
<accession>T1L066</accession>
<dbReference type="HOGENOM" id="CLU_1724643_0_0_1"/>
<name>T1L066_TETUR</name>
<dbReference type="Proteomes" id="UP000015104">
    <property type="component" value="Unassembled WGS sequence"/>
</dbReference>
<reference evidence="4" key="1">
    <citation type="submission" date="2011-08" db="EMBL/GenBank/DDBJ databases">
        <authorList>
            <person name="Rombauts S."/>
        </authorList>
    </citation>
    <scope>NUCLEOTIDE SEQUENCE</scope>
    <source>
        <strain evidence="4">London</strain>
    </source>
</reference>
<dbReference type="eggNOG" id="ENOG502SFTS">
    <property type="taxonomic scope" value="Eukaryota"/>
</dbReference>
<reference evidence="3" key="2">
    <citation type="submission" date="2015-06" db="UniProtKB">
        <authorList>
            <consortium name="EnsemblMetazoa"/>
        </authorList>
    </citation>
    <scope>IDENTIFICATION</scope>
</reference>
<dbReference type="EnsemblMetazoa" id="tetur29g01370.1">
    <property type="protein sequence ID" value="tetur29g01370.1"/>
    <property type="gene ID" value="tetur29g01370"/>
</dbReference>
<proteinExistence type="predicted"/>
<evidence type="ECO:0000313" key="3">
    <source>
        <dbReference type="EnsemblMetazoa" id="tetur29g01370.1"/>
    </source>
</evidence>
<keyword evidence="4" id="KW-1185">Reference proteome</keyword>
<evidence type="ECO:0000313" key="4">
    <source>
        <dbReference type="Proteomes" id="UP000015104"/>
    </source>
</evidence>
<keyword evidence="1 2" id="KW-0175">Coiled coil</keyword>
<sequence>MSSGKTLIDHASNPVKSKLINGSTGSATGYGDLEDYIMELQSRSLQNGSSENDKNGINIGNSVNSVINGETNVDPTELLLQLAQKEKDLILAAELGKALLERNEQLTRANERITEEYSHKLEQIDAMFKQREVTSFSKILFVLMNVHLQPVV</sequence>
<evidence type="ECO:0008006" key="5">
    <source>
        <dbReference type="Google" id="ProtNLM"/>
    </source>
</evidence>
<organism evidence="3 4">
    <name type="scientific">Tetranychus urticae</name>
    <name type="common">Two-spotted spider mite</name>
    <dbReference type="NCBI Taxonomy" id="32264"/>
    <lineage>
        <taxon>Eukaryota</taxon>
        <taxon>Metazoa</taxon>
        <taxon>Ecdysozoa</taxon>
        <taxon>Arthropoda</taxon>
        <taxon>Chelicerata</taxon>
        <taxon>Arachnida</taxon>
        <taxon>Acari</taxon>
        <taxon>Acariformes</taxon>
        <taxon>Trombidiformes</taxon>
        <taxon>Prostigmata</taxon>
        <taxon>Eleutherengona</taxon>
        <taxon>Raphignathae</taxon>
        <taxon>Tetranychoidea</taxon>
        <taxon>Tetranychidae</taxon>
        <taxon>Tetranychus</taxon>
    </lineage>
</organism>
<dbReference type="PANTHER" id="PTHR32123">
    <property type="entry name" value="BICD FAMILY-LIKE CARGO ADAPTER"/>
    <property type="match status" value="1"/>
</dbReference>
<evidence type="ECO:0000256" key="1">
    <source>
        <dbReference type="ARBA" id="ARBA00023054"/>
    </source>
</evidence>
<protein>
    <recommendedName>
        <fullName evidence="5">HAP1 N-terminal domain-containing protein</fullName>
    </recommendedName>
</protein>
<dbReference type="PANTHER" id="PTHR32123:SF13">
    <property type="entry name" value="BICAUDAL D-RELATED PROTEIN HOMOLOG"/>
    <property type="match status" value="1"/>
</dbReference>
<dbReference type="InterPro" id="IPR051149">
    <property type="entry name" value="Spindly/BICDR_Dynein_Adapter"/>
</dbReference>
<evidence type="ECO:0000256" key="2">
    <source>
        <dbReference type="SAM" id="Coils"/>
    </source>
</evidence>